<feature type="transmembrane region" description="Helical" evidence="1">
    <location>
        <begin position="30"/>
        <end position="55"/>
    </location>
</feature>
<evidence type="ECO:0000313" key="2">
    <source>
        <dbReference type="EMBL" id="SFE07752.1"/>
    </source>
</evidence>
<dbReference type="InterPro" id="IPR020258">
    <property type="entry name" value="Uncharacterised_YbeF"/>
</dbReference>
<proteinExistence type="predicted"/>
<reference evidence="3" key="1">
    <citation type="submission" date="2016-10" db="EMBL/GenBank/DDBJ databases">
        <authorList>
            <person name="Varghese N."/>
            <person name="Submissions S."/>
        </authorList>
    </citation>
    <scope>NUCLEOTIDE SEQUENCE [LARGE SCALE GENOMIC DNA]</scope>
    <source>
        <strain evidence="3">DSM 22530</strain>
    </source>
</reference>
<keyword evidence="1" id="KW-0472">Membrane</keyword>
<keyword evidence="1" id="KW-1133">Transmembrane helix</keyword>
<dbReference type="RefSeq" id="WP_090085542.1">
    <property type="nucleotide sequence ID" value="NZ_FOMR01000008.1"/>
</dbReference>
<dbReference type="Proteomes" id="UP000199474">
    <property type="component" value="Unassembled WGS sequence"/>
</dbReference>
<dbReference type="AlphaFoldDB" id="A0A1I1XKC0"/>
<evidence type="ECO:0000256" key="1">
    <source>
        <dbReference type="SAM" id="Phobius"/>
    </source>
</evidence>
<protein>
    <submittedName>
        <fullName evidence="2">Uncharacterized protein</fullName>
    </submittedName>
</protein>
<evidence type="ECO:0000313" key="3">
    <source>
        <dbReference type="Proteomes" id="UP000199474"/>
    </source>
</evidence>
<dbReference type="EMBL" id="FOMR01000008">
    <property type="protein sequence ID" value="SFE07752.1"/>
    <property type="molecule type" value="Genomic_DNA"/>
</dbReference>
<sequence>MFLFILVVFFILPIISLVLGAIGYFVFKNIYITPGIIAIATIVATFTVFNSFWFWSVLYTLLSLISGAIEETEADSDIQKMIKQALGPYRGILETIIGKRISRCIGMPN</sequence>
<dbReference type="OrthoDB" id="2973177at2"/>
<dbReference type="STRING" id="640948.SAMN05216238_10811"/>
<gene>
    <name evidence="2" type="ORF">SAMN05216238_10811</name>
</gene>
<keyword evidence="1" id="KW-0812">Transmembrane</keyword>
<accession>A0A1I1XKC0</accession>
<dbReference type="Pfam" id="PF10852">
    <property type="entry name" value="DUF2651"/>
    <property type="match status" value="1"/>
</dbReference>
<organism evidence="2 3">
    <name type="scientific">Lentibacillus persicus</name>
    <dbReference type="NCBI Taxonomy" id="640948"/>
    <lineage>
        <taxon>Bacteria</taxon>
        <taxon>Bacillati</taxon>
        <taxon>Bacillota</taxon>
        <taxon>Bacilli</taxon>
        <taxon>Bacillales</taxon>
        <taxon>Bacillaceae</taxon>
        <taxon>Lentibacillus</taxon>
    </lineage>
</organism>
<name>A0A1I1XKC0_9BACI</name>
<keyword evidence="3" id="KW-1185">Reference proteome</keyword>